<accession>A0A0V1G507</accession>
<name>A0A0V1G507_TRIPS</name>
<gene>
    <name evidence="2" type="ORF">T4D_2260</name>
</gene>
<dbReference type="Proteomes" id="UP000054995">
    <property type="component" value="Unassembled WGS sequence"/>
</dbReference>
<feature type="region of interest" description="Disordered" evidence="1">
    <location>
        <begin position="67"/>
        <end position="88"/>
    </location>
</feature>
<proteinExistence type="predicted"/>
<organism evidence="2 3">
    <name type="scientific">Trichinella pseudospiralis</name>
    <name type="common">Parasitic roundworm</name>
    <dbReference type="NCBI Taxonomy" id="6337"/>
    <lineage>
        <taxon>Eukaryota</taxon>
        <taxon>Metazoa</taxon>
        <taxon>Ecdysozoa</taxon>
        <taxon>Nematoda</taxon>
        <taxon>Enoplea</taxon>
        <taxon>Dorylaimia</taxon>
        <taxon>Trichinellida</taxon>
        <taxon>Trichinellidae</taxon>
        <taxon>Trichinella</taxon>
    </lineage>
</organism>
<keyword evidence="3" id="KW-1185">Reference proteome</keyword>
<evidence type="ECO:0000256" key="1">
    <source>
        <dbReference type="SAM" id="MobiDB-lite"/>
    </source>
</evidence>
<dbReference type="AlphaFoldDB" id="A0A0V1G507"/>
<dbReference type="EMBL" id="JYDT01000002">
    <property type="protein sequence ID" value="KRY93369.1"/>
    <property type="molecule type" value="Genomic_DNA"/>
</dbReference>
<evidence type="ECO:0000313" key="3">
    <source>
        <dbReference type="Proteomes" id="UP000054995"/>
    </source>
</evidence>
<comment type="caution">
    <text evidence="2">The sequence shown here is derived from an EMBL/GenBank/DDBJ whole genome shotgun (WGS) entry which is preliminary data.</text>
</comment>
<evidence type="ECO:0000313" key="2">
    <source>
        <dbReference type="EMBL" id="KRY93369.1"/>
    </source>
</evidence>
<reference evidence="2 3" key="1">
    <citation type="submission" date="2015-01" db="EMBL/GenBank/DDBJ databases">
        <title>Evolution of Trichinella species and genotypes.</title>
        <authorList>
            <person name="Korhonen P.K."/>
            <person name="Edoardo P."/>
            <person name="Giuseppe L.R."/>
            <person name="Gasser R.B."/>
        </authorList>
    </citation>
    <scope>NUCLEOTIDE SEQUENCE [LARGE SCALE GENOMIC DNA]</scope>
    <source>
        <strain evidence="2">ISS470</strain>
    </source>
</reference>
<sequence>MLAKTSTALASLRQRASITQPQWTTAIASIIRIKSRNVGGHSPMSFSENFLWLLGAADLNLATTSRSIRRRPSTGRREQLLKTPEQAGKEAGGLKSLLECKGGRQISALKHLSMLAGYERCSKTR</sequence>
<dbReference type="OrthoDB" id="10356819at2759"/>
<protein>
    <submittedName>
        <fullName evidence="2">Uncharacterized protein</fullName>
    </submittedName>
</protein>